<feature type="transmembrane region" description="Helical" evidence="5">
    <location>
        <begin position="81"/>
        <end position="104"/>
    </location>
</feature>
<feature type="transmembrane region" description="Helical" evidence="5">
    <location>
        <begin position="419"/>
        <end position="437"/>
    </location>
</feature>
<dbReference type="Pfam" id="PF07690">
    <property type="entry name" value="MFS_1"/>
    <property type="match status" value="1"/>
</dbReference>
<feature type="transmembrane region" description="Helical" evidence="5">
    <location>
        <begin position="328"/>
        <end position="346"/>
    </location>
</feature>
<feature type="transmembrane region" description="Helical" evidence="5">
    <location>
        <begin position="390"/>
        <end position="413"/>
    </location>
</feature>
<accession>A0A430FBF8</accession>
<evidence type="ECO:0000313" key="8">
    <source>
        <dbReference type="Proteomes" id="UP000288607"/>
    </source>
</evidence>
<name>A0A430FBF8_9BIFI</name>
<dbReference type="PROSITE" id="PS00216">
    <property type="entry name" value="SUGAR_TRANSPORT_1"/>
    <property type="match status" value="1"/>
</dbReference>
<keyword evidence="8" id="KW-1185">Reference proteome</keyword>
<reference evidence="7 8" key="1">
    <citation type="submission" date="2018-09" db="EMBL/GenBank/DDBJ databases">
        <title>Characterization of the phylogenetic diversity of five novel species belonging to the genus Bifidobacterium.</title>
        <authorList>
            <person name="Lugli G.A."/>
            <person name="Duranti S."/>
            <person name="Milani C."/>
        </authorList>
    </citation>
    <scope>NUCLEOTIDE SEQUENCE [LARGE SCALE GENOMIC DNA]</scope>
    <source>
        <strain evidence="7 8">2028B</strain>
    </source>
</reference>
<dbReference type="InterPro" id="IPR011701">
    <property type="entry name" value="MFS"/>
</dbReference>
<sequence>MGSAVATPTLETETLTESITPSAAAATADNALGERFTKADIVRFMLGFLICGLLWVVPFAASSQVLLPQRFRDEGFANPTALIAQLNAVGAAVALIANLVFGALSDRSRSRFGRRTPYMVIGSALAGLSLFLAALAPSIPLILLCWAGFQLGLNALLAPFLAVLSDRVPDTKRAQMSAAYGFGVTIGSTLGTIVGAWFITNQLTGFIIAGIALGIAGLATALTWPKEPSAANMPHVAFSVRSLLMSFKPPTQNCGDFYKALVGRLLIMLGYYMIISYQLYVVEDYIGQDAQTAAATIALVSVCSMVASLVSMVVSGPLSDKIGRRKPLVIACAVIIAIGFAVPFVWPTATAMYVFGAVAGFGLGIYNTCDQALNVDVLPSKEEAGKDLGILNLSNTFGQIFGPIVTSILFGVLGTYKPVFVLSIVALLASIIFIATIRKAK</sequence>
<proteinExistence type="predicted"/>
<dbReference type="PANTHER" id="PTHR23528:SF1">
    <property type="entry name" value="MAJOR FACILITATOR SUPERFAMILY (MFS) PROFILE DOMAIN-CONTAINING PROTEIN"/>
    <property type="match status" value="1"/>
</dbReference>
<keyword evidence="3 5" id="KW-1133">Transmembrane helix</keyword>
<comment type="subcellular location">
    <subcellularLocation>
        <location evidence="1">Cell membrane</location>
        <topology evidence="1">Multi-pass membrane protein</topology>
    </subcellularLocation>
</comment>
<feature type="transmembrane region" description="Helical" evidence="5">
    <location>
        <begin position="352"/>
        <end position="369"/>
    </location>
</feature>
<feature type="domain" description="Major facilitator superfamily (MFS) profile" evidence="6">
    <location>
        <begin position="40"/>
        <end position="441"/>
    </location>
</feature>
<protein>
    <submittedName>
        <fullName evidence="7">MFS transporter</fullName>
    </submittedName>
</protein>
<dbReference type="CDD" id="cd06174">
    <property type="entry name" value="MFS"/>
    <property type="match status" value="1"/>
</dbReference>
<organism evidence="7 8">
    <name type="scientific">Bifidobacterium callimiconis</name>
    <dbReference type="NCBI Taxonomy" id="2306973"/>
    <lineage>
        <taxon>Bacteria</taxon>
        <taxon>Bacillati</taxon>
        <taxon>Actinomycetota</taxon>
        <taxon>Actinomycetes</taxon>
        <taxon>Bifidobacteriales</taxon>
        <taxon>Bifidobacteriaceae</taxon>
        <taxon>Bifidobacterium</taxon>
    </lineage>
</organism>
<dbReference type="Gene3D" id="1.20.1250.20">
    <property type="entry name" value="MFS general substrate transporter like domains"/>
    <property type="match status" value="2"/>
</dbReference>
<dbReference type="PROSITE" id="PS50850">
    <property type="entry name" value="MFS"/>
    <property type="match status" value="1"/>
</dbReference>
<evidence type="ECO:0000256" key="2">
    <source>
        <dbReference type="ARBA" id="ARBA00022692"/>
    </source>
</evidence>
<feature type="transmembrane region" description="Helical" evidence="5">
    <location>
        <begin position="261"/>
        <end position="280"/>
    </location>
</feature>
<feature type="transmembrane region" description="Helical" evidence="5">
    <location>
        <begin position="116"/>
        <end position="135"/>
    </location>
</feature>
<feature type="transmembrane region" description="Helical" evidence="5">
    <location>
        <begin position="41"/>
        <end position="61"/>
    </location>
</feature>
<feature type="transmembrane region" description="Helical" evidence="5">
    <location>
        <begin position="292"/>
        <end position="316"/>
    </location>
</feature>
<dbReference type="InterPro" id="IPR020846">
    <property type="entry name" value="MFS_dom"/>
</dbReference>
<feature type="transmembrane region" description="Helical" evidence="5">
    <location>
        <begin position="177"/>
        <end position="199"/>
    </location>
</feature>
<dbReference type="EMBL" id="QXGJ01000010">
    <property type="protein sequence ID" value="RSX50128.1"/>
    <property type="molecule type" value="Genomic_DNA"/>
</dbReference>
<evidence type="ECO:0000256" key="1">
    <source>
        <dbReference type="ARBA" id="ARBA00004651"/>
    </source>
</evidence>
<dbReference type="InterPro" id="IPR036259">
    <property type="entry name" value="MFS_trans_sf"/>
</dbReference>
<evidence type="ECO:0000259" key="6">
    <source>
        <dbReference type="PROSITE" id="PS50850"/>
    </source>
</evidence>
<gene>
    <name evidence="7" type="ORF">D2E23_1850</name>
</gene>
<evidence type="ECO:0000313" key="7">
    <source>
        <dbReference type="EMBL" id="RSX50128.1"/>
    </source>
</evidence>
<dbReference type="InterPro" id="IPR005829">
    <property type="entry name" value="Sugar_transporter_CS"/>
</dbReference>
<evidence type="ECO:0000256" key="4">
    <source>
        <dbReference type="ARBA" id="ARBA00023136"/>
    </source>
</evidence>
<dbReference type="GO" id="GO:0005886">
    <property type="term" value="C:plasma membrane"/>
    <property type="evidence" value="ECO:0007669"/>
    <property type="project" value="UniProtKB-SubCell"/>
</dbReference>
<dbReference type="AlphaFoldDB" id="A0A430FBF8"/>
<dbReference type="Proteomes" id="UP000288607">
    <property type="component" value="Unassembled WGS sequence"/>
</dbReference>
<dbReference type="SUPFAM" id="SSF103473">
    <property type="entry name" value="MFS general substrate transporter"/>
    <property type="match status" value="1"/>
</dbReference>
<feature type="transmembrane region" description="Helical" evidence="5">
    <location>
        <begin position="141"/>
        <end position="165"/>
    </location>
</feature>
<dbReference type="RefSeq" id="WP_164520769.1">
    <property type="nucleotide sequence ID" value="NZ_JAFEJY010000003.1"/>
</dbReference>
<keyword evidence="4 5" id="KW-0472">Membrane</keyword>
<evidence type="ECO:0000256" key="3">
    <source>
        <dbReference type="ARBA" id="ARBA00022989"/>
    </source>
</evidence>
<dbReference type="GO" id="GO:0022857">
    <property type="term" value="F:transmembrane transporter activity"/>
    <property type="evidence" value="ECO:0007669"/>
    <property type="project" value="InterPro"/>
</dbReference>
<dbReference type="PANTHER" id="PTHR23528">
    <property type="match status" value="1"/>
</dbReference>
<feature type="transmembrane region" description="Helical" evidence="5">
    <location>
        <begin position="205"/>
        <end position="224"/>
    </location>
</feature>
<evidence type="ECO:0000256" key="5">
    <source>
        <dbReference type="SAM" id="Phobius"/>
    </source>
</evidence>
<keyword evidence="2 5" id="KW-0812">Transmembrane</keyword>
<comment type="caution">
    <text evidence="7">The sequence shown here is derived from an EMBL/GenBank/DDBJ whole genome shotgun (WGS) entry which is preliminary data.</text>
</comment>